<dbReference type="SUPFAM" id="SSF69572">
    <property type="entry name" value="Activating enzymes of the ubiquitin-like proteins"/>
    <property type="match status" value="1"/>
</dbReference>
<dbReference type="PROSITE" id="PS50206">
    <property type="entry name" value="RHODANESE_3"/>
    <property type="match status" value="1"/>
</dbReference>
<dbReference type="GO" id="GO:0008146">
    <property type="term" value="F:sulfotransferase activity"/>
    <property type="evidence" value="ECO:0007669"/>
    <property type="project" value="TreeGrafter"/>
</dbReference>
<evidence type="ECO:0000259" key="3">
    <source>
        <dbReference type="PROSITE" id="PS50206"/>
    </source>
</evidence>
<dbReference type="InterPro" id="IPR035985">
    <property type="entry name" value="Ubiquitin-activating_enz"/>
</dbReference>
<dbReference type="GO" id="GO:0016779">
    <property type="term" value="F:nucleotidyltransferase activity"/>
    <property type="evidence" value="ECO:0007669"/>
    <property type="project" value="TreeGrafter"/>
</dbReference>
<accession>A0A4D6WYN9</accession>
<keyword evidence="2" id="KW-1133">Transmembrane helix</keyword>
<dbReference type="Gene3D" id="3.40.50.720">
    <property type="entry name" value="NAD(P)-binding Rossmann-like Domain"/>
    <property type="match status" value="1"/>
</dbReference>
<dbReference type="Pfam" id="PF00899">
    <property type="entry name" value="ThiF"/>
    <property type="match status" value="1"/>
</dbReference>
<dbReference type="GO" id="GO:0004792">
    <property type="term" value="F:thiosulfate-cyanide sulfurtransferase activity"/>
    <property type="evidence" value="ECO:0007669"/>
    <property type="project" value="TreeGrafter"/>
</dbReference>
<dbReference type="CDD" id="cd00158">
    <property type="entry name" value="RHOD"/>
    <property type="match status" value="1"/>
</dbReference>
<dbReference type="SUPFAM" id="SSF52821">
    <property type="entry name" value="Rhodanese/Cell cycle control phosphatase"/>
    <property type="match status" value="1"/>
</dbReference>
<evidence type="ECO:0000256" key="1">
    <source>
        <dbReference type="ARBA" id="ARBA00009919"/>
    </source>
</evidence>
<dbReference type="InterPro" id="IPR001763">
    <property type="entry name" value="Rhodanese-like_dom"/>
</dbReference>
<reference evidence="4" key="2">
    <citation type="submission" date="2019-04" db="EMBL/GenBank/DDBJ databases">
        <authorList>
            <person name="Pasella M."/>
        </authorList>
    </citation>
    <scope>NUCLEOTIDE SEQUENCE</scope>
</reference>
<keyword evidence="2" id="KW-0472">Membrane</keyword>
<dbReference type="GO" id="GO:0008641">
    <property type="term" value="F:ubiquitin-like modifier activating enzyme activity"/>
    <property type="evidence" value="ECO:0007669"/>
    <property type="project" value="InterPro"/>
</dbReference>
<dbReference type="Gene3D" id="3.40.250.10">
    <property type="entry name" value="Rhodanese-like domain"/>
    <property type="match status" value="1"/>
</dbReference>
<comment type="similarity">
    <text evidence="1">Belongs to the HesA/MoeB/ThiF family.</text>
</comment>
<dbReference type="InterPro" id="IPR045886">
    <property type="entry name" value="ThiF/MoeB/HesA"/>
</dbReference>
<dbReference type="FunFam" id="3.40.50.720:FF:000080">
    <property type="entry name" value="Thiazole biosynthesis adenylyltransferase ThiF"/>
    <property type="match status" value="1"/>
</dbReference>
<gene>
    <name evidence="4" type="primary">moeB</name>
</gene>
<organism evidence="4">
    <name type="scientific">Gayliella sp</name>
    <dbReference type="NCBI Taxonomy" id="2575623"/>
    <lineage>
        <taxon>Eukaryota</taxon>
        <taxon>Rhodophyta</taxon>
        <taxon>Florideophyceae</taxon>
        <taxon>Rhodymeniophycidae</taxon>
        <taxon>Ceramiales</taxon>
        <taxon>Ceramiaceae</taxon>
        <taxon>Gayliella</taxon>
    </lineage>
</organism>
<feature type="transmembrane region" description="Helical" evidence="2">
    <location>
        <begin position="41"/>
        <end position="62"/>
    </location>
</feature>
<dbReference type="EMBL" id="MK814659">
    <property type="protein sequence ID" value="QCI06685.1"/>
    <property type="molecule type" value="Genomic_DNA"/>
</dbReference>
<dbReference type="InterPro" id="IPR000594">
    <property type="entry name" value="ThiF_NAD_FAD-bd"/>
</dbReference>
<dbReference type="GO" id="GO:0005829">
    <property type="term" value="C:cytosol"/>
    <property type="evidence" value="ECO:0007669"/>
    <property type="project" value="TreeGrafter"/>
</dbReference>
<dbReference type="PANTHER" id="PTHR10953">
    <property type="entry name" value="UBIQUITIN-ACTIVATING ENZYME E1"/>
    <property type="match status" value="1"/>
</dbReference>
<sequence>MLNTKTQMINLNKTEYRQYSKQLILGNIGTYGQKRLKTAKILIIGLGGLGCPIILYLTAAGIGNIGIVDHDVIDLSNLNRQILYNLNDLNKSKSIQASSFIKNINQECKITTYNHKLTETNVKQIIKLYDIIIDATDNFEARYLIDEICYKLHKTCIYGAINQYEGHVSVFNYKNNTRFIDIYPKNLALTDITCNENGILGSMSGIIGILQATEAIKVILGIGQLLNGVLLKYNLLNASFQKILLRPIKQTTSNQIIHHKPIISHEIIEINDISKINKNTYIILDIRNPIEFNLNHFDQAINIPLYYFQTQKIINFLTQYSKNYNLILICNNLTKSITLSNLLIKYQIKAYIMKKKL</sequence>
<evidence type="ECO:0000313" key="4">
    <source>
        <dbReference type="EMBL" id="QCI06685.1"/>
    </source>
</evidence>
<dbReference type="AlphaFoldDB" id="A0A4D6WYN9"/>
<reference evidence="4" key="1">
    <citation type="journal article" date="2019" name="Mol. Phylogenet. Evol.">
        <title>Morphological evolution and classification of the red algal order Ceramiales inferred using plastid phylogenomics.</title>
        <authorList>
            <person name="Diaz-Tapia P."/>
            <person name="Pasella M.M."/>
            <person name="Verbruggen H."/>
            <person name="Maggs C.A."/>
        </authorList>
    </citation>
    <scope>NUCLEOTIDE SEQUENCE</scope>
</reference>
<dbReference type="CDD" id="cd00757">
    <property type="entry name" value="ThiF_MoeB_HesA_family"/>
    <property type="match status" value="1"/>
</dbReference>
<name>A0A4D6WYN9_9FLOR</name>
<feature type="domain" description="Rhodanese" evidence="3">
    <location>
        <begin position="277"/>
        <end position="305"/>
    </location>
</feature>
<proteinExistence type="inferred from homology"/>
<geneLocation type="plastid" evidence="4"/>
<dbReference type="InterPro" id="IPR036873">
    <property type="entry name" value="Rhodanese-like_dom_sf"/>
</dbReference>
<dbReference type="PANTHER" id="PTHR10953:SF102">
    <property type="entry name" value="ADENYLYLTRANSFERASE AND SULFURTRANSFERASE MOCS3"/>
    <property type="match status" value="1"/>
</dbReference>
<evidence type="ECO:0000256" key="2">
    <source>
        <dbReference type="SAM" id="Phobius"/>
    </source>
</evidence>
<keyword evidence="4" id="KW-0934">Plastid</keyword>
<keyword evidence="2" id="KW-0812">Transmembrane</keyword>
<protein>
    <submittedName>
        <fullName evidence="4">Molybdopterin biosynthesis protein</fullName>
    </submittedName>
</protein>